<dbReference type="InterPro" id="IPR036291">
    <property type="entry name" value="NAD(P)-bd_dom_sf"/>
</dbReference>
<evidence type="ECO:0000256" key="8">
    <source>
        <dbReference type="ARBA" id="ARBA00023027"/>
    </source>
</evidence>
<evidence type="ECO:0000256" key="10">
    <source>
        <dbReference type="ARBA" id="ARBA00023128"/>
    </source>
</evidence>
<evidence type="ECO:0000256" key="1">
    <source>
        <dbReference type="ARBA" id="ARBA00004305"/>
    </source>
</evidence>
<dbReference type="Gene3D" id="1.10.1040.10">
    <property type="entry name" value="N-(1-d-carboxylethyl)-l-norvaline Dehydrogenase, domain 2"/>
    <property type="match status" value="1"/>
</dbReference>
<keyword evidence="10" id="KW-0496">Mitochondrion</keyword>
<evidence type="ECO:0000313" key="14">
    <source>
        <dbReference type="EMBL" id="OAF68607.1"/>
    </source>
</evidence>
<dbReference type="GO" id="GO:0070403">
    <property type="term" value="F:NAD+ binding"/>
    <property type="evidence" value="ECO:0007669"/>
    <property type="project" value="InterPro"/>
</dbReference>
<dbReference type="PROSITE" id="PS50023">
    <property type="entry name" value="LIM_DOMAIN_2"/>
    <property type="match status" value="2"/>
</dbReference>
<evidence type="ECO:0000256" key="6">
    <source>
        <dbReference type="ARBA" id="ARBA00022833"/>
    </source>
</evidence>
<evidence type="ECO:0000259" key="13">
    <source>
        <dbReference type="PROSITE" id="PS50023"/>
    </source>
</evidence>
<comment type="catalytic activity">
    <reaction evidence="11">
        <text>a (3S)-3-hydroxyacyl-CoA + NAD(+) = a 3-oxoacyl-CoA + NADH + H(+)</text>
        <dbReference type="Rhea" id="RHEA:22432"/>
        <dbReference type="ChEBI" id="CHEBI:15378"/>
        <dbReference type="ChEBI" id="CHEBI:57318"/>
        <dbReference type="ChEBI" id="CHEBI:57540"/>
        <dbReference type="ChEBI" id="CHEBI:57945"/>
        <dbReference type="ChEBI" id="CHEBI:90726"/>
        <dbReference type="EC" id="1.1.1.35"/>
    </reaction>
</comment>
<dbReference type="GO" id="GO:0005759">
    <property type="term" value="C:mitochondrial matrix"/>
    <property type="evidence" value="ECO:0007669"/>
    <property type="project" value="UniProtKB-SubCell"/>
</dbReference>
<feature type="domain" description="LIM zinc-binding" evidence="13">
    <location>
        <begin position="226"/>
        <end position="286"/>
    </location>
</feature>
<dbReference type="EMBL" id="LWCA01000417">
    <property type="protein sequence ID" value="OAF68607.1"/>
    <property type="molecule type" value="Genomic_DNA"/>
</dbReference>
<comment type="caution">
    <text evidence="14">The sequence shown here is derived from an EMBL/GenBank/DDBJ whole genome shotgun (WGS) entry which is preliminary data.</text>
</comment>
<dbReference type="InterPro" id="IPR006108">
    <property type="entry name" value="3HC_DH_C"/>
</dbReference>
<organism evidence="14 15">
    <name type="scientific">Intoshia linei</name>
    <dbReference type="NCBI Taxonomy" id="1819745"/>
    <lineage>
        <taxon>Eukaryota</taxon>
        <taxon>Metazoa</taxon>
        <taxon>Spiralia</taxon>
        <taxon>Lophotrochozoa</taxon>
        <taxon>Mesozoa</taxon>
        <taxon>Orthonectida</taxon>
        <taxon>Rhopaluridae</taxon>
        <taxon>Intoshia</taxon>
    </lineage>
</organism>
<dbReference type="InterPro" id="IPR006180">
    <property type="entry name" value="3-OHacyl-CoA_DH_CS"/>
</dbReference>
<comment type="subcellular location">
    <subcellularLocation>
        <location evidence="1">Mitochondrion matrix</location>
    </subcellularLocation>
</comment>
<dbReference type="OrthoDB" id="5958943at2759"/>
<dbReference type="PROSITE" id="PS00067">
    <property type="entry name" value="3HCDH"/>
    <property type="match status" value="1"/>
</dbReference>
<dbReference type="Pfam" id="PF02737">
    <property type="entry name" value="3HCDH_N"/>
    <property type="match status" value="1"/>
</dbReference>
<evidence type="ECO:0000256" key="12">
    <source>
        <dbReference type="PROSITE-ProRule" id="PRU00125"/>
    </source>
</evidence>
<dbReference type="PROSITE" id="PS00478">
    <property type="entry name" value="LIM_DOMAIN_1"/>
    <property type="match status" value="1"/>
</dbReference>
<dbReference type="SUPFAM" id="SSF57716">
    <property type="entry name" value="Glucocorticoid receptor-like (DNA-binding domain)"/>
    <property type="match status" value="3"/>
</dbReference>
<dbReference type="PANTHER" id="PTHR43561:SF3">
    <property type="entry name" value="HYDROXYACYL-COENZYME A DEHYDROGENASE, MITOCHONDRIAL"/>
    <property type="match status" value="1"/>
</dbReference>
<evidence type="ECO:0000256" key="2">
    <source>
        <dbReference type="ARBA" id="ARBA00005189"/>
    </source>
</evidence>
<dbReference type="AlphaFoldDB" id="A0A177B2T9"/>
<evidence type="ECO:0000313" key="15">
    <source>
        <dbReference type="Proteomes" id="UP000078046"/>
    </source>
</evidence>
<dbReference type="InterPro" id="IPR013328">
    <property type="entry name" value="6PGD_dom2"/>
</dbReference>
<evidence type="ECO:0000256" key="5">
    <source>
        <dbReference type="ARBA" id="ARBA00022723"/>
    </source>
</evidence>
<dbReference type="SMART" id="SM00132">
    <property type="entry name" value="LIM"/>
    <property type="match status" value="4"/>
</dbReference>
<dbReference type="EC" id="1.1.1.35" evidence="4"/>
<evidence type="ECO:0000256" key="11">
    <source>
        <dbReference type="ARBA" id="ARBA00049556"/>
    </source>
</evidence>
<dbReference type="Pfam" id="PF00412">
    <property type="entry name" value="LIM"/>
    <property type="match status" value="3"/>
</dbReference>
<sequence>MDSLDDLLNDLLDDKDSFYEAPQKLVEEQDEYGVIQKEHVKRKESNAQSKVINNQLSEISNELLSTVESPLSEPDSDLDAVDNEIENLDTMLKQININTNTLNKNKVICPGCNMEILGGYTIKAIDAIWHREHFVCVRCHTSLVGKIFFEKEESPYCETDYKLLFSPKCFKCNMPILEKVVKALGESWHPHHFTCFICSKVFGSEGFHEYENKPYCTLHYTELLAPKCAFCSKPIIDKYIVVINKTWHRECFKCWDCQAVFNNNLKYHEFEGDPYCKKHYDEKMSRMCHRCNGVIQGKFIEIADKVYHPEHFTKSINFAKFSQHKIVQFLHKPKFDKIRHVTVIGSGQMGHGITQCFIENSIKTHMIDIDKKILEKSILKIEKGILLKAAKMFKDDKNKISDYLTEKMKNITTSSKLTDDYTNEADLIIEATVENLKVKQDLFMQIDSIAKPDAIYATNTSSFLISAVFKNIDDKRKLNTCGIHFFNPAPIMKLVEIIQNNTDPVVFCKIDQLIKDIGKIAVYPKDKPGFIVNRLLIPFLVEAMHMLERGDATMEDIDKALKFGAGHPMGPINLADLIGLDVIKFILDGWIRDFPNDASFRKVELLDKMVNENKLGKKTKSGFYDY</sequence>
<name>A0A177B2T9_9BILA</name>
<keyword evidence="6 12" id="KW-0862">Zinc</keyword>
<accession>A0A177B2T9</accession>
<keyword evidence="15" id="KW-1185">Reference proteome</keyword>
<gene>
    <name evidence="14" type="ORF">A3Q56_03616</name>
</gene>
<proteinExistence type="inferred from homology"/>
<dbReference type="InterPro" id="IPR006176">
    <property type="entry name" value="3-OHacyl-CoA_DH_NAD-bd"/>
</dbReference>
<dbReference type="InterPro" id="IPR001781">
    <property type="entry name" value="Znf_LIM"/>
</dbReference>
<evidence type="ECO:0000256" key="7">
    <source>
        <dbReference type="ARBA" id="ARBA00023002"/>
    </source>
</evidence>
<dbReference type="GO" id="GO:0046872">
    <property type="term" value="F:metal ion binding"/>
    <property type="evidence" value="ECO:0007669"/>
    <property type="project" value="UniProtKB-KW"/>
</dbReference>
<reference evidence="14 15" key="1">
    <citation type="submission" date="2016-04" db="EMBL/GenBank/DDBJ databases">
        <title>The genome of Intoshia linei affirms orthonectids as highly simplified spiralians.</title>
        <authorList>
            <person name="Mikhailov K.V."/>
            <person name="Slusarev G.S."/>
            <person name="Nikitin M.A."/>
            <person name="Logacheva M.D."/>
            <person name="Penin A."/>
            <person name="Aleoshin V."/>
            <person name="Panchin Y.V."/>
        </authorList>
    </citation>
    <scope>NUCLEOTIDE SEQUENCE [LARGE SCALE GENOMIC DNA]</scope>
    <source>
        <strain evidence="14">Intl2013</strain>
        <tissue evidence="14">Whole animal</tissue>
    </source>
</reference>
<dbReference type="InterPro" id="IPR008927">
    <property type="entry name" value="6-PGluconate_DH-like_C_sf"/>
</dbReference>
<dbReference type="Proteomes" id="UP000078046">
    <property type="component" value="Unassembled WGS sequence"/>
</dbReference>
<dbReference type="SUPFAM" id="SSF48179">
    <property type="entry name" value="6-phosphogluconate dehydrogenase C-terminal domain-like"/>
    <property type="match status" value="1"/>
</dbReference>
<keyword evidence="5 12" id="KW-0479">Metal-binding</keyword>
<comment type="similarity">
    <text evidence="3">Belongs to the 3-hydroxyacyl-CoA dehydrogenase family.</text>
</comment>
<feature type="domain" description="LIM zinc-binding" evidence="13">
    <location>
        <begin position="107"/>
        <end position="167"/>
    </location>
</feature>
<evidence type="ECO:0000256" key="9">
    <source>
        <dbReference type="ARBA" id="ARBA00023038"/>
    </source>
</evidence>
<dbReference type="FunFam" id="2.10.110.10:FF:000018">
    <property type="entry name" value="Paxillin isoform 1"/>
    <property type="match status" value="1"/>
</dbReference>
<comment type="pathway">
    <text evidence="2">Lipid metabolism.</text>
</comment>
<dbReference type="InterPro" id="IPR052242">
    <property type="entry name" value="Mito_3-hydroxyacyl-CoA_DH"/>
</dbReference>
<keyword evidence="7" id="KW-0560">Oxidoreductase</keyword>
<evidence type="ECO:0000256" key="4">
    <source>
        <dbReference type="ARBA" id="ARBA00013000"/>
    </source>
</evidence>
<dbReference type="Gene3D" id="2.10.110.10">
    <property type="entry name" value="Cysteine Rich Protein"/>
    <property type="match status" value="4"/>
</dbReference>
<dbReference type="GO" id="GO:0006635">
    <property type="term" value="P:fatty acid beta-oxidation"/>
    <property type="evidence" value="ECO:0007669"/>
    <property type="project" value="TreeGrafter"/>
</dbReference>
<evidence type="ECO:0000256" key="3">
    <source>
        <dbReference type="ARBA" id="ARBA00009463"/>
    </source>
</evidence>
<keyword evidence="8" id="KW-0520">NAD</keyword>
<dbReference type="SUPFAM" id="SSF51735">
    <property type="entry name" value="NAD(P)-binding Rossmann-fold domains"/>
    <property type="match status" value="1"/>
</dbReference>
<dbReference type="GO" id="GO:0003857">
    <property type="term" value="F:(3S)-3-hydroxyacyl-CoA dehydrogenase (NAD+) activity"/>
    <property type="evidence" value="ECO:0007669"/>
    <property type="project" value="UniProtKB-EC"/>
</dbReference>
<keyword evidence="9 12" id="KW-0440">LIM domain</keyword>
<dbReference type="Gene3D" id="3.40.50.720">
    <property type="entry name" value="NAD(P)-binding Rossmann-like Domain"/>
    <property type="match status" value="1"/>
</dbReference>
<protein>
    <recommendedName>
        <fullName evidence="4">3-hydroxyacyl-CoA dehydrogenase</fullName>
        <ecNumber evidence="4">1.1.1.35</ecNumber>
    </recommendedName>
</protein>
<dbReference type="PANTHER" id="PTHR43561">
    <property type="match status" value="1"/>
</dbReference>
<dbReference type="CDD" id="cd08368">
    <property type="entry name" value="LIM"/>
    <property type="match status" value="3"/>
</dbReference>
<dbReference type="Pfam" id="PF00725">
    <property type="entry name" value="3HCDH"/>
    <property type="match status" value="1"/>
</dbReference>